<dbReference type="AlphaFoldDB" id="A0A8S0VE96"/>
<protein>
    <submittedName>
        <fullName evidence="1">Uncharacterized protein</fullName>
    </submittedName>
</protein>
<dbReference type="EMBL" id="CACTIH010009240">
    <property type="protein sequence ID" value="CAA3028122.1"/>
    <property type="molecule type" value="Genomic_DNA"/>
</dbReference>
<gene>
    <name evidence="1" type="ORF">OLEA9_A108527</name>
</gene>
<dbReference type="Gramene" id="OE9A108527T1">
    <property type="protein sequence ID" value="OE9A108527C1"/>
    <property type="gene ID" value="OE9A108527"/>
</dbReference>
<evidence type="ECO:0000313" key="2">
    <source>
        <dbReference type="Proteomes" id="UP000594638"/>
    </source>
</evidence>
<proteinExistence type="predicted"/>
<dbReference type="Proteomes" id="UP000594638">
    <property type="component" value="Unassembled WGS sequence"/>
</dbReference>
<sequence length="61" mass="6668">MRCYGIVDKDEDEGGLTDLCSGFQQAEQQCNIGPMRCYGIVDKDEDEGGLTDLCSGFQQGK</sequence>
<reference evidence="1 2" key="1">
    <citation type="submission" date="2019-12" db="EMBL/GenBank/DDBJ databases">
        <authorList>
            <person name="Alioto T."/>
            <person name="Alioto T."/>
            <person name="Gomez Garrido J."/>
        </authorList>
    </citation>
    <scope>NUCLEOTIDE SEQUENCE [LARGE SCALE GENOMIC DNA]</scope>
</reference>
<organism evidence="1 2">
    <name type="scientific">Olea europaea subsp. europaea</name>
    <dbReference type="NCBI Taxonomy" id="158383"/>
    <lineage>
        <taxon>Eukaryota</taxon>
        <taxon>Viridiplantae</taxon>
        <taxon>Streptophyta</taxon>
        <taxon>Embryophyta</taxon>
        <taxon>Tracheophyta</taxon>
        <taxon>Spermatophyta</taxon>
        <taxon>Magnoliopsida</taxon>
        <taxon>eudicotyledons</taxon>
        <taxon>Gunneridae</taxon>
        <taxon>Pentapetalae</taxon>
        <taxon>asterids</taxon>
        <taxon>lamiids</taxon>
        <taxon>Lamiales</taxon>
        <taxon>Oleaceae</taxon>
        <taxon>Oleeae</taxon>
        <taxon>Olea</taxon>
    </lineage>
</organism>
<keyword evidence="2" id="KW-1185">Reference proteome</keyword>
<comment type="caution">
    <text evidence="1">The sequence shown here is derived from an EMBL/GenBank/DDBJ whole genome shotgun (WGS) entry which is preliminary data.</text>
</comment>
<accession>A0A8S0VE96</accession>
<name>A0A8S0VE96_OLEEU</name>
<evidence type="ECO:0000313" key="1">
    <source>
        <dbReference type="EMBL" id="CAA3028122.1"/>
    </source>
</evidence>